<evidence type="ECO:0000259" key="18">
    <source>
        <dbReference type="Pfam" id="PF08393"/>
    </source>
</evidence>
<dbReference type="InterPro" id="IPR004273">
    <property type="entry name" value="Dynein_heavy_D6_P-loop"/>
</dbReference>
<feature type="domain" description="Dynein heavy chain hydrolytic ATP-binding dynein motor region" evidence="19">
    <location>
        <begin position="1733"/>
        <end position="1955"/>
    </location>
</feature>
<dbReference type="Pfam" id="PF03028">
    <property type="entry name" value="Dynein_heavy"/>
    <property type="match status" value="1"/>
</dbReference>
<evidence type="ECO:0000259" key="24">
    <source>
        <dbReference type="Pfam" id="PF17857"/>
    </source>
</evidence>
<evidence type="ECO:0000256" key="10">
    <source>
        <dbReference type="ARBA" id="ARBA00023069"/>
    </source>
</evidence>
<dbReference type="InterPro" id="IPR024317">
    <property type="entry name" value="Dynein_heavy_chain_D4_dom"/>
</dbReference>
<feature type="region of interest" description="Disordered" evidence="15">
    <location>
        <begin position="3586"/>
        <end position="3651"/>
    </location>
</feature>
<dbReference type="Pfam" id="PF08385">
    <property type="entry name" value="DHC_N1"/>
    <property type="match status" value="2"/>
</dbReference>
<feature type="coiled-coil region" evidence="14">
    <location>
        <begin position="3171"/>
        <end position="3201"/>
    </location>
</feature>
<dbReference type="InterPro" id="IPR035699">
    <property type="entry name" value="AAA_6"/>
</dbReference>
<dbReference type="Gene3D" id="3.20.180.20">
    <property type="entry name" value="Dynein heavy chain, N-terminal domain 2"/>
    <property type="match status" value="1"/>
</dbReference>
<dbReference type="InterPro" id="IPR042222">
    <property type="entry name" value="Dynein_2_N"/>
</dbReference>
<keyword evidence="28" id="KW-1185">Reference proteome</keyword>
<evidence type="ECO:0000259" key="20">
    <source>
        <dbReference type="Pfam" id="PF12777"/>
    </source>
</evidence>
<name>A0A2B4RPF3_STYPI</name>
<dbReference type="Gene3D" id="1.10.8.1220">
    <property type="match status" value="1"/>
</dbReference>
<organism evidence="27 28">
    <name type="scientific">Stylophora pistillata</name>
    <name type="common">Smooth cauliflower coral</name>
    <dbReference type="NCBI Taxonomy" id="50429"/>
    <lineage>
        <taxon>Eukaryota</taxon>
        <taxon>Metazoa</taxon>
        <taxon>Cnidaria</taxon>
        <taxon>Anthozoa</taxon>
        <taxon>Hexacorallia</taxon>
        <taxon>Scleractinia</taxon>
        <taxon>Astrocoeniina</taxon>
        <taxon>Pocilloporidae</taxon>
        <taxon>Stylophora</taxon>
    </lineage>
</organism>
<dbReference type="GO" id="GO:0005524">
    <property type="term" value="F:ATP binding"/>
    <property type="evidence" value="ECO:0007669"/>
    <property type="project" value="UniProtKB-KW"/>
</dbReference>
<keyword evidence="3" id="KW-0963">Cytoplasm</keyword>
<keyword evidence="10" id="KW-0969">Cilium</keyword>
<comment type="subcellular location">
    <subcellularLocation>
        <location evidence="1">Cytoplasm</location>
        <location evidence="1">Cytoskeleton</location>
        <location evidence="1">Cilium axoneme</location>
    </subcellularLocation>
</comment>
<dbReference type="GO" id="GO:0008569">
    <property type="term" value="F:minus-end-directed microtubule motor activity"/>
    <property type="evidence" value="ECO:0007669"/>
    <property type="project" value="InterPro"/>
</dbReference>
<evidence type="ECO:0000259" key="17">
    <source>
        <dbReference type="Pfam" id="PF08385"/>
    </source>
</evidence>
<dbReference type="InterPro" id="IPR043160">
    <property type="entry name" value="Dynein_C_barrel"/>
</dbReference>
<evidence type="ECO:0000256" key="2">
    <source>
        <dbReference type="ARBA" id="ARBA00008887"/>
    </source>
</evidence>
<feature type="domain" description="Dynein heavy chain tail" evidence="17">
    <location>
        <begin position="443"/>
        <end position="792"/>
    </location>
</feature>
<dbReference type="SUPFAM" id="SSF52540">
    <property type="entry name" value="P-loop containing nucleoside triphosphate hydrolases"/>
    <property type="match status" value="4"/>
</dbReference>
<feature type="domain" description="Dynein heavy chain linker" evidence="18">
    <location>
        <begin position="1238"/>
        <end position="1481"/>
    </location>
</feature>
<feature type="domain" description="Dynein heavy chain 3 AAA+ lid" evidence="24">
    <location>
        <begin position="2745"/>
        <end position="2829"/>
    </location>
</feature>
<reference evidence="28" key="1">
    <citation type="journal article" date="2017" name="bioRxiv">
        <title>Comparative analysis of the genomes of Stylophora pistillata and Acropora digitifera provides evidence for extensive differences between species of corals.</title>
        <authorList>
            <person name="Voolstra C.R."/>
            <person name="Li Y."/>
            <person name="Liew Y.J."/>
            <person name="Baumgarten S."/>
            <person name="Zoccola D."/>
            <person name="Flot J.-F."/>
            <person name="Tambutte S."/>
            <person name="Allemand D."/>
            <person name="Aranda M."/>
        </authorList>
    </citation>
    <scope>NUCLEOTIDE SEQUENCE [LARGE SCALE GENOMIC DNA]</scope>
</reference>
<dbReference type="InterPro" id="IPR041228">
    <property type="entry name" value="Dynein_C"/>
</dbReference>
<dbReference type="Pfam" id="PF12781">
    <property type="entry name" value="AAA_9"/>
    <property type="match status" value="1"/>
</dbReference>
<protein>
    <submittedName>
        <fullName evidence="27">Dynein beta chain, ciliary</fullName>
    </submittedName>
</protein>
<evidence type="ECO:0000256" key="14">
    <source>
        <dbReference type="SAM" id="Coils"/>
    </source>
</evidence>
<dbReference type="Pfam" id="PF12775">
    <property type="entry name" value="AAA_7"/>
    <property type="match status" value="1"/>
</dbReference>
<feature type="compositionally biased region" description="Polar residues" evidence="15">
    <location>
        <begin position="1634"/>
        <end position="1643"/>
    </location>
</feature>
<dbReference type="InterPro" id="IPR041589">
    <property type="entry name" value="DNAH3_AAA_lid_1"/>
</dbReference>
<evidence type="ECO:0000256" key="6">
    <source>
        <dbReference type="ARBA" id="ARBA00022741"/>
    </source>
</evidence>
<keyword evidence="12" id="KW-0206">Cytoskeleton</keyword>
<keyword evidence="6" id="KW-0547">Nucleotide-binding</keyword>
<feature type="region of interest" description="Disordered" evidence="15">
    <location>
        <begin position="1580"/>
        <end position="1653"/>
    </location>
</feature>
<feature type="domain" description="Dynein heavy chain ATP-binding dynein motor region" evidence="22">
    <location>
        <begin position="3700"/>
        <end position="3912"/>
    </location>
</feature>
<feature type="domain" description="Dynein heavy chain coiled coil stalk" evidence="20">
    <location>
        <begin position="3180"/>
        <end position="3519"/>
    </location>
</feature>
<dbReference type="GO" id="GO:0030286">
    <property type="term" value="C:dynein complex"/>
    <property type="evidence" value="ECO:0007669"/>
    <property type="project" value="UniProtKB-KW"/>
</dbReference>
<evidence type="ECO:0000259" key="22">
    <source>
        <dbReference type="Pfam" id="PF12781"/>
    </source>
</evidence>
<keyword evidence="4" id="KW-0493">Microtubule</keyword>
<dbReference type="Pfam" id="PF12774">
    <property type="entry name" value="AAA_6"/>
    <property type="match status" value="1"/>
</dbReference>
<dbReference type="InterPro" id="IPR024743">
    <property type="entry name" value="Dynein_HC_stalk"/>
</dbReference>
<dbReference type="InterPro" id="IPR042228">
    <property type="entry name" value="Dynein_linker_3"/>
</dbReference>
<dbReference type="EMBL" id="LSMT01000423">
    <property type="protein sequence ID" value="PFX18227.1"/>
    <property type="molecule type" value="Genomic_DNA"/>
</dbReference>
<dbReference type="InterPro" id="IPR042219">
    <property type="entry name" value="AAA_lid_11_sf"/>
</dbReference>
<keyword evidence="13" id="KW-0966">Cell projection</keyword>
<keyword evidence="5" id="KW-0677">Repeat</keyword>
<accession>A0A2B4RPF3</accession>
<evidence type="ECO:0000259" key="26">
    <source>
        <dbReference type="Pfam" id="PF18199"/>
    </source>
</evidence>
<feature type="coiled-coil region" evidence="14">
    <location>
        <begin position="3230"/>
        <end position="3257"/>
    </location>
</feature>
<feature type="domain" description="Dynein heavy chain AAA 5 extension" evidence="23">
    <location>
        <begin position="2393"/>
        <end position="2490"/>
    </location>
</feature>
<dbReference type="Pfam" id="PF18198">
    <property type="entry name" value="AAA_lid_11"/>
    <property type="match status" value="1"/>
</dbReference>
<dbReference type="Gene3D" id="1.10.8.710">
    <property type="match status" value="1"/>
</dbReference>
<dbReference type="Gene3D" id="1.20.920.30">
    <property type="match status" value="1"/>
</dbReference>
<comment type="similarity">
    <text evidence="2">Belongs to the dynein heavy chain family.</text>
</comment>
<dbReference type="Gene3D" id="1.20.1270.280">
    <property type="match status" value="1"/>
</dbReference>
<feature type="compositionally biased region" description="Basic and acidic residues" evidence="15">
    <location>
        <begin position="2716"/>
        <end position="2729"/>
    </location>
</feature>
<feature type="compositionally biased region" description="Polar residues" evidence="15">
    <location>
        <begin position="2703"/>
        <end position="2715"/>
    </location>
</feature>
<evidence type="ECO:0000259" key="25">
    <source>
        <dbReference type="Pfam" id="PF18198"/>
    </source>
</evidence>
<evidence type="ECO:0000313" key="28">
    <source>
        <dbReference type="Proteomes" id="UP000225706"/>
    </source>
</evidence>
<dbReference type="Gene3D" id="1.20.920.20">
    <property type="match status" value="1"/>
</dbReference>
<dbReference type="InterPro" id="IPR041658">
    <property type="entry name" value="AAA_lid_11"/>
</dbReference>
<feature type="domain" description="Dynein heavy chain C-terminal" evidence="26">
    <location>
        <begin position="4635"/>
        <end position="4927"/>
    </location>
</feature>
<dbReference type="InterPro" id="IPR013602">
    <property type="entry name" value="Dynein_heavy_linker"/>
</dbReference>
<dbReference type="InterPro" id="IPR041466">
    <property type="entry name" value="Dynein_AAA5_ext"/>
</dbReference>
<dbReference type="Pfam" id="PF12777">
    <property type="entry name" value="MT"/>
    <property type="match status" value="1"/>
</dbReference>
<evidence type="ECO:0000259" key="23">
    <source>
        <dbReference type="Pfam" id="PF17852"/>
    </source>
</evidence>
<dbReference type="FunFam" id="1.10.287.2620:FF:000001">
    <property type="entry name" value="Cytoplasmic dynein heavy chain 1"/>
    <property type="match status" value="1"/>
</dbReference>
<dbReference type="PANTHER" id="PTHR46961">
    <property type="entry name" value="DYNEIN HEAVY CHAIN 1, AXONEMAL-LIKE PROTEIN"/>
    <property type="match status" value="1"/>
</dbReference>
<dbReference type="OrthoDB" id="5983592at2759"/>
<evidence type="ECO:0000256" key="11">
    <source>
        <dbReference type="ARBA" id="ARBA00023175"/>
    </source>
</evidence>
<dbReference type="InterPro" id="IPR013594">
    <property type="entry name" value="Dynein_heavy_tail"/>
</dbReference>
<dbReference type="GO" id="GO:0045505">
    <property type="term" value="F:dynein intermediate chain binding"/>
    <property type="evidence" value="ECO:0007669"/>
    <property type="project" value="InterPro"/>
</dbReference>
<dbReference type="Proteomes" id="UP000225706">
    <property type="component" value="Unassembled WGS sequence"/>
</dbReference>
<dbReference type="InterPro" id="IPR026983">
    <property type="entry name" value="DHC"/>
</dbReference>
<dbReference type="InterPro" id="IPR027417">
    <property type="entry name" value="P-loop_NTPase"/>
</dbReference>
<dbReference type="PANTHER" id="PTHR46961:SF21">
    <property type="entry name" value="LOW QUALITY PROTEIN: DYNEIN BETA CHAIN, FLAGELLAR OUTER ARM-LIKE"/>
    <property type="match status" value="1"/>
</dbReference>
<feature type="domain" description="Dynein heavy chain AAA lid" evidence="25">
    <location>
        <begin position="4419"/>
        <end position="4531"/>
    </location>
</feature>
<dbReference type="Gene3D" id="3.40.50.300">
    <property type="entry name" value="P-loop containing nucleotide triphosphate hydrolases"/>
    <property type="match status" value="6"/>
</dbReference>
<dbReference type="GO" id="GO:0031514">
    <property type="term" value="C:motile cilium"/>
    <property type="evidence" value="ECO:0007669"/>
    <property type="project" value="UniProtKB-ARBA"/>
</dbReference>
<evidence type="ECO:0000256" key="1">
    <source>
        <dbReference type="ARBA" id="ARBA00004430"/>
    </source>
</evidence>
<dbReference type="Gene3D" id="3.10.490.20">
    <property type="match status" value="1"/>
</dbReference>
<dbReference type="FunFam" id="1.20.140.100:FF:000001">
    <property type="entry name" value="dynein heavy chain 17, axonemal"/>
    <property type="match status" value="1"/>
</dbReference>
<feature type="domain" description="Dynein heavy chain tail" evidence="17">
    <location>
        <begin position="182"/>
        <end position="389"/>
    </location>
</feature>
<dbReference type="GO" id="GO:0007018">
    <property type="term" value="P:microtubule-based movement"/>
    <property type="evidence" value="ECO:0007669"/>
    <property type="project" value="InterPro"/>
</dbReference>
<dbReference type="InterPro" id="IPR043157">
    <property type="entry name" value="Dynein_AAA1S"/>
</dbReference>
<evidence type="ECO:0000256" key="9">
    <source>
        <dbReference type="ARBA" id="ARBA00023054"/>
    </source>
</evidence>
<feature type="domain" description="Dynein heavy chain linker" evidence="18">
    <location>
        <begin position="993"/>
        <end position="1159"/>
    </location>
</feature>
<keyword evidence="9 14" id="KW-0175">Coiled coil</keyword>
<feature type="domain" description="Dynein heavy chain AAA module D4" evidence="21">
    <location>
        <begin position="2900"/>
        <end position="3164"/>
    </location>
</feature>
<dbReference type="GO" id="GO:0005930">
    <property type="term" value="C:axoneme"/>
    <property type="evidence" value="ECO:0007669"/>
    <property type="project" value="UniProtKB-SubCell"/>
</dbReference>
<feature type="region of interest" description="Disordered" evidence="15">
    <location>
        <begin position="1162"/>
        <end position="1183"/>
    </location>
</feature>
<evidence type="ECO:0000259" key="16">
    <source>
        <dbReference type="Pfam" id="PF03028"/>
    </source>
</evidence>
<dbReference type="Gene3D" id="1.10.472.130">
    <property type="match status" value="1"/>
</dbReference>
<dbReference type="STRING" id="50429.A0A2B4RPF3"/>
<feature type="domain" description="Dynein heavy chain region D6 P-loop" evidence="16">
    <location>
        <begin position="4268"/>
        <end position="4368"/>
    </location>
</feature>
<evidence type="ECO:0000256" key="12">
    <source>
        <dbReference type="ARBA" id="ARBA00023212"/>
    </source>
</evidence>
<keyword evidence="11" id="KW-0505">Motor protein</keyword>
<dbReference type="Gene3D" id="1.10.287.2620">
    <property type="match status" value="1"/>
</dbReference>
<feature type="region of interest" description="Disordered" evidence="15">
    <location>
        <begin position="3981"/>
        <end position="4000"/>
    </location>
</feature>
<dbReference type="Pfam" id="PF18199">
    <property type="entry name" value="Dynein_C"/>
    <property type="match status" value="1"/>
</dbReference>
<evidence type="ECO:0000259" key="19">
    <source>
        <dbReference type="Pfam" id="PF12774"/>
    </source>
</evidence>
<dbReference type="Pfam" id="PF08393">
    <property type="entry name" value="DHC_N2"/>
    <property type="match status" value="2"/>
</dbReference>
<proteinExistence type="inferred from homology"/>
<comment type="caution">
    <text evidence="27">The sequence shown here is derived from an EMBL/GenBank/DDBJ whole genome shotgun (WGS) entry which is preliminary data.</text>
</comment>
<feature type="coiled-coil region" evidence="14">
    <location>
        <begin position="3409"/>
        <end position="3443"/>
    </location>
</feature>
<feature type="region of interest" description="Disordered" evidence="15">
    <location>
        <begin position="2703"/>
        <end position="2729"/>
    </location>
</feature>
<evidence type="ECO:0000313" key="27">
    <source>
        <dbReference type="EMBL" id="PFX18227.1"/>
    </source>
</evidence>
<dbReference type="Gene3D" id="1.10.8.720">
    <property type="entry name" value="Region D6 of dynein motor"/>
    <property type="match status" value="1"/>
</dbReference>
<dbReference type="Pfam" id="PF17857">
    <property type="entry name" value="AAA_lid_1"/>
    <property type="match status" value="1"/>
</dbReference>
<keyword evidence="7" id="KW-0067">ATP-binding</keyword>
<sequence>MELDERLRWIETRVTSSLKPRAEELKHMFTNEKSREAMFEFCNNEEMKKLFIYYSTSPAGKNLMASLTPPSGSKEKSVYFVKNNEAGKLSRDKIVTDVAFCDCSYQPLTHASTLTKDVFLPLLSIEMGGGVSADKLMDLVHRLVSVLQVSEGSSKDQVTLPLPSIEVLSEAAAYSSRRPAVIHVLETAVVNWIKQIKVTLKLDPEIEIKKFGPKPGPLDEIQMWSERLEKITSVSEQLCSHVALNIMMNLEDAHSTYAQSFHLVKREIAKAEAETNDNLQFLSTLLPWFEKLHYATKSADMVSVFPPLVHTLFLVWVHSRYYHDNRNFMRLLTMLSNEVVARARQLVGEHVLENLLASYTNLKDALRVCAAFRGCYLDKKDRADDTNQQRLSEQSGTNRDSGGIVWYSKLYNNSLTPRNTKMFHRRNSLSESNSGFDTLELWTDSPWPPRNNACFTSLNNFMERCNDVLELVQTTQHFELLTWTAQVGGAGGNSLDIQVREIHRKFQEGVRSFQQMPHDVLNASETQEFEREFFAFRSVTRDLEYNLADVMRQSFKQCWDTRAKLRLLEVFEGISGRELVQTNLKVLFTALVHGFTQELLDMRVFLEFHMDSPPTYPHLPPISNKLLWLRGLKIHIQEPMSRLHRVSPASLKGDDGWRLRDTYSDLIKDIERCEADTIRQWQSTMEPELRTKLKQPLLIAEPASEGSKLTLHVNFDPELMLLLREVHYLGGEPFLTRLPDPVRVLLRSTDDSLLRSTATRLETIVTRYNSVMANIKEFERPLFERKLAKIDESTGCHQVVLNGQTAGTAWVSSTLNDLDSFLKRIEPGIEAITGEEQDIPSFMRLMRVFNEVSTQQAEMDSKFVAMKRTITLLEKYDQKLPDMTQKFYAAAPQRWNNLKMKVNQAKQRLGPRIQAEASSVTQELRGFGDRCESLAREFSDSEAFNRKCPIYTAFTVMDTFARRLEVMESEAQDLIELQELFEKTVVNFSVLPRLRSDLECLREVWNTWRAVQEQHTEWKRGRWQRINTKLMKKATEAQIDVVTALPFEAHGWDVFVGMHHAILDIQACLPIIDDLSRSAMRPRHWKQLLRVTGGAVQISNEGLTRMTLGQLLELGLHNHAEEVRSIIQRAAKDVAIESSLKTYEEVWLSKIFELRVHTRMKGPSSAAAGTQETPGSEFGNDSEMNMHAPRGLSSRVSVTSHGSGGGFSVKDGAGGSHKTRRTSIAGSATFSHSLVNLTQDTGPICLLDKCEPVFEELEDHQVALQSMLSGSAAGSFADDIMKWQKRLQTIEAVLSVWLEVQEKWIELEDVFSSLDLRIAMPHETNLFSAVNRDFRILMKVTEKNPNVLQACSRINIQAKLEKLNMNLQQCWKSLLNHLERRRQKFPRFYFLSTEDVLHIVCNGYDPGLVNPYLPKVLENLGALVYEEVENEGQVYFSITAVVSSHGEKLSLKQSVLCEGAIDNWLPGLISSLRQTLLDQLTSVLTPAQPESNEAQPDNAEGAAQPDEPPRTAGSMGRVERSFTLDNCSEVVLLATQIELCKKIDKSLKQVASGENREALREVYDKLTTILEATAMMLKGADKEGKPQEADVDYDSGVNSDGDPEEAAMKEMSRNTSASQDRLGTAVAQNDEEVSNISGVSQKQKALPEPDEVKPQGVNNKMLLFPSQIQKISNIIAMLSHKRNLVQRLIEHKQEWEALKNPVDTFDWQCHARCRWEEEQQAFKVDILDMEFDYGFEYQGTTSRLVLSPLTDKCFVGLAQAVKTRMVGVFTGEFGAGKTETITELARILGNPLYTFNCSAPMNRSTLIDIFRGLACSGAWICLNNISTIQPPVLSVLTQLVTVVLDGLKASKSTVILHDDEIALVPQGACFGTLNYSVDQHKTKYDPSVGFFPSFKPSATFLPVDLWEMFRPVEFVGPDLQVIIQVWLLSQGFTQVSPLASKIVTLRNLCLQLLPSSSKPLPADLCLCLQKCVGWGAYALKRMIEDAGSHLGTTSEELHVLVPESKGPSNEEEDVPERAESLTEVATTVNAPLEELRHDELLAPVENQEASDLQDVQEMLKLEEHAVVLALRDTFMPGLDGSDAVMFATLLADLFPNVQVPMIFENYGSQGTTMQMNEQVSNLEEIPVVSKTGEPGADNLEVLSDMQSAIKVATGKLGLQPGAAFQARVAQLAELVKAHKLVCISGPCGCGKTECIRTLGAAHREMGHLVKTDIVCTEAVESEELFGYVDPETREWRDGVLTVLLRRQAQQLRLQETESKAAGKPLMKWLHLDGTIDPLQMELFGSVVQNTGTVVIGNNERIKIPDALLIVWELETLENLSPAVLSSVGMLCMNTSDVNWPLLVDRWLAKRSEREADQLRNLCDRYIGPTLAYLASKTSVPPISGAPPTQNKPSKLRHVVPVSEMGMVNTLLSLVEALISNCSDLMPPELENYFCYSAMWAFGGTLVEEHRPFFSQWWREQWKDYVILPGDEEVWNYYVFPETQEFLSWADSVPPYSQTAAEGIPNEAYVHTIQNERISHLVGLLSDGGKPVLLVGEAGCGKTSILRHRLKQHGGDIGEVLSLTVFCNKFTTSRSLWKELSSCLEWKHARTFVPKGNKRLTCLIDDLNLSGANNFGAQTAQQLVRQHIDHGGVIDPETHQWREIHDVTYLSSYNPQTPPTTARLNRRLLRHFSLFNVTFPNQDELHHIYTQQLEKHFIIHVTQSQHTANDNASQETSEGHSQRHGSGDHDKAIRDLLSDVSHVTVELQDHLRGMFLPTSQRCHYMFTMTDLTMVFRNLCLTLRPGCASQDLLLLWKHECDWIYGRRLIDSVDKERFQQAFLNAAKKRFTEDEQLSIVTNSTPFFTNLVDSEESTGEVIGAGSSEGTEDDVHLSYRNVTDMLKVQAVLEHGIEEYNKDFPRLKITLYEDVMETICRLVRVLQSPHECGHALLISQGSPGMSTNLAQLAAHLCGYSVFRINSSALTASERYTLDSFKADLVSAYTRAGVKGEHLMLLLPESDLTDEDFLVYVSEFLVSSSISHLFSEEEQTSVINAVRTEVTQAGLAYTRDVAWDFFLKTVRENLRVVLTVSSLGPKFQKRCRDFPSLMNTVSIILLPHWSKEALVTHAYHVLKDVETFSPVQTENLAHLLASMHLSIKQQDSGEEQCGTYGHITNTGFEVFVERFTCLIKKRQQALRSEHEQMEAALQTIERGTQLAEQLKTQLGHEKMVLEQKKEGNLQLLLQIGQDKAIAEEQVRLVSRQQERIQKLNKALPEYQIAHERAVFKAAAVVSDTKRVLKILDGQGLAELRALQKPDNEIEDLLAAIIIIVKSPSSDLTWNKGAKRLMANLDRFREELGVFDEMELTPSTLEVVEPYLKKPHFSGDYLERKTSNPAVGSLLQWVRGVFRYHRMMQFKVKPLHAKVSETSSAVELAVGRLSSMESKLMDLEERLRSLALAYEEASIDKCRQFELTETLDSQLSQAAYFEEVLSSGRQKWLQLLESISTRKAAVAGGVAMAAAFATYLGPYSFNFRRDMLTVHWPQCLDERGVMLVVESSGPHGSAEVFMMEQLRTVRSAKLTESEQETTEAQLETVAAQLETVTAQLETVAAQPEENPNEEEGKDQEIEAANTNDTQPEGDNERLHSAEIEKQDVEQSEKEDNGPPAEKEGESEEYMMSIGRDQALRQTKLTEYDSFVLAVLKLLLGENHVRRLVTKGMGPRKIENAVLSKSSWQRVPLLVDPYDKGLELIRIIEDGENLLEIDLAESDPSAILKIEKAITSGTALVLYNIDGDIDSLFMPLIYHITTSISEETEKAFQMVKFGSRRVMCHPEFRLYLVSRSSRPAFSTEVSSITTMVNLRLDGEALAEEIQIEAFHRVQPELYVESRKSLMLMMELLRLLENIDSKLMGLVTARQGTDIWEETEVIAELVKSRSEVAKRLTHTLNNFNRLKSLRELFQPLAKRAVMMFSLLSSLSSVQHEYRFSLGYFLSLFRSAIGRDVEPSKEKLEYESDGEETKETRKESRTTILIKAVEEEETNTVVVAQGEGEQSSSRKRSRKRMSVVLPAEVQLPSPGVDYTALSSEQSDQLTDSLSQSFYRHVSRSIDQHHRLLFASLLTLYKMEKRAESGTTQLEISFLLSGTIPSSIPALSDFDPTLLQPSWITQETWELVLAVSSFKGPLDGICTHIASKPGPWKDWYESERPETRQLPVETEATDDTTTLSAIHKLLMIRCLRPDRFERAMRMLVEDEVGDLMERTLPEFDEVLSGIKHSIPVFVLMPDHTTVNTPFMISPVDSIRRMAEAHNVQCQQISVGHRQEESIDVALATAVRTDSWLVIENLQLASRHWLEQLYNRLSRLQLRAETSSALSQWRVFLLCEPADHLPVGLLLFSHQLAWDVVQREVPVYQPLESTDLNLKNVITSTLKAVPQSYWKQARDQFLAVRSTLFGLCVNHSALLMRHQLGTRASSCRYPVSTRDLLTSFEMVIGWAKKAEGLGASQSKALSDVIARGIYGGKITDSWDRRFVEILTRQVISETALQQRSSLTLGSISLPVPPTNVDPAEYGKWFREKTGSEDADVSVVKALGLNISVEREYNEARASEFIRKLDKLYRDINNTTALFLESSLDSKVDMACLRASMNMCLEQLPTLLKIEGEGAMPVTQLLPRVLSQMRALSVYSESGSSIGSDEHLSESMSYLLQKECQWFNCLLYHIRHSLQILEQCVLGGSPAIPPYLTRIVDALQQDMVPSDWLHPHAQPSPHSLTSWLKDFNRRHKQLSEWVRRGVIPNPNSEPLVGRGQLTSVWLGGLANPGALITSLKHEKAAMVGCTVDEVELRCSLAKSYMSRDSRKDETEQGLVINGLYIEGASLDLDTECLVEATSAISSLPDLFVSAVIPEEEEEPGSDKRSEAENLEIYHCPVFMNRARQCCSVTLPIKCSQTAEHWILAGVAIVLDPGNSTSSWKLVPSSTKPE</sequence>
<evidence type="ECO:0000259" key="21">
    <source>
        <dbReference type="Pfam" id="PF12780"/>
    </source>
</evidence>
<evidence type="ECO:0000256" key="5">
    <source>
        <dbReference type="ARBA" id="ARBA00022737"/>
    </source>
</evidence>
<feature type="compositionally biased region" description="Basic and acidic residues" evidence="15">
    <location>
        <begin position="3617"/>
        <end position="3646"/>
    </location>
</feature>
<evidence type="ECO:0000256" key="4">
    <source>
        <dbReference type="ARBA" id="ARBA00022701"/>
    </source>
</evidence>
<feature type="region of interest" description="Disordered" evidence="15">
    <location>
        <begin position="1487"/>
        <end position="1516"/>
    </location>
</feature>
<keyword evidence="8" id="KW-0243">Dynein</keyword>
<dbReference type="InterPro" id="IPR035706">
    <property type="entry name" value="AAA_9"/>
</dbReference>
<dbReference type="GO" id="GO:0005874">
    <property type="term" value="C:microtubule"/>
    <property type="evidence" value="ECO:0007669"/>
    <property type="project" value="UniProtKB-KW"/>
</dbReference>
<evidence type="ECO:0000256" key="3">
    <source>
        <dbReference type="ARBA" id="ARBA00022490"/>
    </source>
</evidence>
<dbReference type="Gene3D" id="1.20.58.1120">
    <property type="match status" value="1"/>
</dbReference>
<dbReference type="Gene3D" id="1.20.140.100">
    <property type="entry name" value="Dynein heavy chain, N-terminal domain 2"/>
    <property type="match status" value="1"/>
</dbReference>
<evidence type="ECO:0000256" key="15">
    <source>
        <dbReference type="SAM" id="MobiDB-lite"/>
    </source>
</evidence>
<evidence type="ECO:0000256" key="13">
    <source>
        <dbReference type="ARBA" id="ARBA00023273"/>
    </source>
</evidence>
<dbReference type="GO" id="GO:0051959">
    <property type="term" value="F:dynein light intermediate chain binding"/>
    <property type="evidence" value="ECO:0007669"/>
    <property type="project" value="InterPro"/>
</dbReference>
<evidence type="ECO:0000256" key="8">
    <source>
        <dbReference type="ARBA" id="ARBA00023017"/>
    </source>
</evidence>
<dbReference type="Pfam" id="PF12780">
    <property type="entry name" value="AAA_8"/>
    <property type="match status" value="1"/>
</dbReference>
<dbReference type="Pfam" id="PF17852">
    <property type="entry name" value="Dynein_AAA_lid"/>
    <property type="match status" value="1"/>
</dbReference>
<evidence type="ECO:0000256" key="7">
    <source>
        <dbReference type="ARBA" id="ARBA00022840"/>
    </source>
</evidence>
<gene>
    <name evidence="27" type="ORF">AWC38_SpisGene17413</name>
</gene>